<proteinExistence type="predicted"/>
<sequence>MDGPAHGSRVEQKCGACLIFFHSLTGAVKMAEAGQGVCLLLRRRMAVPGCGRLVVLGHAVPALIHEAEVVLGFGLPLPGCEVKPAGGLLGVGVNAAPLLQHAPVVAHAGRMSCGSGAGKPVERAPFVHIHTLAEVKEHPKVVHGLAVAVFGQMLPDGVGLGVVALLIGFVGLGLGAAGGNGTFRLFFTFGFSVPAICGDVRRGSRLGRFGAMRRRGRVFFGVGGLGARSALRALASPILPLAFPFLIQLLLASLRFRRLGLHAVSSGASGTGGSERGRRWGHGSGRRHGRWRKGRGLPQSGGRACVPVAFLSRLADLLSILLLQRGRFSF</sequence>
<feature type="region of interest" description="Disordered" evidence="1">
    <location>
        <begin position="266"/>
        <end position="299"/>
    </location>
</feature>
<feature type="compositionally biased region" description="Basic residues" evidence="1">
    <location>
        <begin position="279"/>
        <end position="295"/>
    </location>
</feature>
<name>A0A212L4S6_9BACT</name>
<evidence type="ECO:0000256" key="2">
    <source>
        <dbReference type="SAM" id="Phobius"/>
    </source>
</evidence>
<protein>
    <submittedName>
        <fullName evidence="3">Uncharacterized protein</fullName>
    </submittedName>
</protein>
<keyword evidence="2" id="KW-0812">Transmembrane</keyword>
<dbReference type="EMBL" id="FMJC01000002">
    <property type="protein sequence ID" value="SCM72540.1"/>
    <property type="molecule type" value="Genomic_DNA"/>
</dbReference>
<keyword evidence="2" id="KW-1133">Transmembrane helix</keyword>
<evidence type="ECO:0000256" key="1">
    <source>
        <dbReference type="SAM" id="MobiDB-lite"/>
    </source>
</evidence>
<feature type="transmembrane region" description="Helical" evidence="2">
    <location>
        <begin position="158"/>
        <end position="177"/>
    </location>
</feature>
<dbReference type="AlphaFoldDB" id="A0A212L4S6"/>
<organism evidence="3">
    <name type="scientific">uncultured Desulfovibrio sp</name>
    <dbReference type="NCBI Taxonomy" id="167968"/>
    <lineage>
        <taxon>Bacteria</taxon>
        <taxon>Pseudomonadati</taxon>
        <taxon>Thermodesulfobacteriota</taxon>
        <taxon>Desulfovibrionia</taxon>
        <taxon>Desulfovibrionales</taxon>
        <taxon>Desulfovibrionaceae</taxon>
        <taxon>Desulfovibrio</taxon>
        <taxon>environmental samples</taxon>
    </lineage>
</organism>
<gene>
    <name evidence="3" type="ORF">KL86DES1_20686</name>
</gene>
<reference evidence="3" key="1">
    <citation type="submission" date="2016-08" db="EMBL/GenBank/DDBJ databases">
        <authorList>
            <person name="Seilhamer J.J."/>
        </authorList>
    </citation>
    <scope>NUCLEOTIDE SEQUENCE</scope>
    <source>
        <strain evidence="3">86-1</strain>
    </source>
</reference>
<keyword evidence="2" id="KW-0472">Membrane</keyword>
<evidence type="ECO:0000313" key="3">
    <source>
        <dbReference type="EMBL" id="SCM72540.1"/>
    </source>
</evidence>
<accession>A0A212L4S6</accession>
<feature type="transmembrane region" description="Helical" evidence="2">
    <location>
        <begin position="237"/>
        <end position="256"/>
    </location>
</feature>